<feature type="compositionally biased region" description="Polar residues" evidence="1">
    <location>
        <begin position="37"/>
        <end position="48"/>
    </location>
</feature>
<name>A0A8A1LUK4_AJEC8</name>
<protein>
    <submittedName>
        <fullName evidence="2">Uncharacterized protein</fullName>
    </submittedName>
</protein>
<evidence type="ECO:0000313" key="3">
    <source>
        <dbReference type="Proteomes" id="UP000663419"/>
    </source>
</evidence>
<evidence type="ECO:0000313" key="2">
    <source>
        <dbReference type="EMBL" id="QSS57599.1"/>
    </source>
</evidence>
<dbReference type="Proteomes" id="UP000663419">
    <property type="component" value="Chromosome 6"/>
</dbReference>
<dbReference type="EMBL" id="CP069107">
    <property type="protein sequence ID" value="QSS57599.1"/>
    <property type="molecule type" value="Genomic_DNA"/>
</dbReference>
<proteinExistence type="predicted"/>
<feature type="region of interest" description="Disordered" evidence="1">
    <location>
        <begin position="37"/>
        <end position="56"/>
    </location>
</feature>
<reference evidence="2" key="1">
    <citation type="submission" date="2021-01" db="EMBL/GenBank/DDBJ databases">
        <title>Chromosome-level genome assembly of a human fungal pathogen reveals clustering of transcriptionally co-regulated genes.</title>
        <authorList>
            <person name="Voorhies M."/>
            <person name="Cohen S."/>
            <person name="Shea T.P."/>
            <person name="Petrus S."/>
            <person name="Munoz J.F."/>
            <person name="Poplawski S."/>
            <person name="Goldman W.E."/>
            <person name="Michael T."/>
            <person name="Cuomo C.A."/>
            <person name="Sil A."/>
            <person name="Beyhan S."/>
        </authorList>
    </citation>
    <scope>NUCLEOTIDE SEQUENCE</scope>
    <source>
        <strain evidence="2">H88</strain>
    </source>
</reference>
<accession>A0A8A1LUK4</accession>
<dbReference type="AlphaFoldDB" id="A0A8A1LUK4"/>
<gene>
    <name evidence="2" type="ORF">I7I53_11835</name>
</gene>
<organism evidence="2 3">
    <name type="scientific">Ajellomyces capsulatus (strain H88)</name>
    <name type="common">Darling's disease fungus</name>
    <name type="synonym">Histoplasma capsulatum</name>
    <dbReference type="NCBI Taxonomy" id="544711"/>
    <lineage>
        <taxon>Eukaryota</taxon>
        <taxon>Fungi</taxon>
        <taxon>Dikarya</taxon>
        <taxon>Ascomycota</taxon>
        <taxon>Pezizomycotina</taxon>
        <taxon>Eurotiomycetes</taxon>
        <taxon>Eurotiomycetidae</taxon>
        <taxon>Onygenales</taxon>
        <taxon>Ajellomycetaceae</taxon>
        <taxon>Histoplasma</taxon>
    </lineage>
</organism>
<dbReference type="VEuPathDB" id="FungiDB:I7I53_11835"/>
<sequence>MRTSIPVPPSFEGEAIASCPGHGISAGNLNAIINTTADDKFSGSNQRRPSILKEREISNSLLDGNLKE</sequence>
<evidence type="ECO:0000256" key="1">
    <source>
        <dbReference type="SAM" id="MobiDB-lite"/>
    </source>
</evidence>